<comment type="caution">
    <text evidence="2">The sequence shown here is derived from an EMBL/GenBank/DDBJ whole genome shotgun (WGS) entry which is preliminary data.</text>
</comment>
<dbReference type="Proteomes" id="UP001526446">
    <property type="component" value="Unassembled WGS sequence"/>
</dbReference>
<organism evidence="2 3">
    <name type="scientific">Acetobacter farinalis</name>
    <dbReference type="NCBI Taxonomy" id="1260984"/>
    <lineage>
        <taxon>Bacteria</taxon>
        <taxon>Pseudomonadati</taxon>
        <taxon>Pseudomonadota</taxon>
        <taxon>Alphaproteobacteria</taxon>
        <taxon>Acetobacterales</taxon>
        <taxon>Acetobacteraceae</taxon>
        <taxon>Acetobacter</taxon>
    </lineage>
</organism>
<name>A0ABT3Q3P9_9PROT</name>
<feature type="transmembrane region" description="Helical" evidence="1">
    <location>
        <begin position="20"/>
        <end position="42"/>
    </location>
</feature>
<proteinExistence type="predicted"/>
<evidence type="ECO:0000313" key="3">
    <source>
        <dbReference type="Proteomes" id="UP001526446"/>
    </source>
</evidence>
<dbReference type="EMBL" id="JAPIUX010000001">
    <property type="protein sequence ID" value="MCX2559915.1"/>
    <property type="molecule type" value="Genomic_DNA"/>
</dbReference>
<gene>
    <name evidence="2" type="ORF">OQ252_00675</name>
</gene>
<keyword evidence="1" id="KW-0812">Transmembrane</keyword>
<feature type="transmembrane region" description="Helical" evidence="1">
    <location>
        <begin position="413"/>
        <end position="444"/>
    </location>
</feature>
<accession>A0ABT3Q3P9</accession>
<keyword evidence="3" id="KW-1185">Reference proteome</keyword>
<feature type="transmembrane region" description="Helical" evidence="1">
    <location>
        <begin position="372"/>
        <end position="393"/>
    </location>
</feature>
<dbReference type="PANTHER" id="PTHR34219">
    <property type="entry name" value="IRON-REGULATED INNER MEMBRANE PROTEIN-RELATED"/>
    <property type="match status" value="1"/>
</dbReference>
<dbReference type="InterPro" id="IPR005625">
    <property type="entry name" value="PepSY-ass_TM"/>
</dbReference>
<evidence type="ECO:0000313" key="2">
    <source>
        <dbReference type="EMBL" id="MCX2559915.1"/>
    </source>
</evidence>
<dbReference type="RefSeq" id="WP_166118415.1">
    <property type="nucleotide sequence ID" value="NZ_JAPIUX010000001.1"/>
</dbReference>
<keyword evidence="1" id="KW-1133">Transmembrane helix</keyword>
<dbReference type="PANTHER" id="PTHR34219:SF1">
    <property type="entry name" value="PEPSY DOMAIN-CONTAINING PROTEIN"/>
    <property type="match status" value="1"/>
</dbReference>
<evidence type="ECO:0000256" key="1">
    <source>
        <dbReference type="SAM" id="Phobius"/>
    </source>
</evidence>
<keyword evidence="1" id="KW-0472">Membrane</keyword>
<dbReference type="Pfam" id="PF03929">
    <property type="entry name" value="PepSY_TM"/>
    <property type="match status" value="1"/>
</dbReference>
<feature type="transmembrane region" description="Helical" evidence="1">
    <location>
        <begin position="198"/>
        <end position="218"/>
    </location>
</feature>
<reference evidence="2 3" key="1">
    <citation type="submission" date="2022-11" db="EMBL/GenBank/DDBJ databases">
        <title>Genome sequencing of Acetobacter type strain.</title>
        <authorList>
            <person name="Heo J."/>
            <person name="Lee D."/>
            <person name="Han B.-H."/>
            <person name="Hong S.-B."/>
            <person name="Kwon S.-W."/>
        </authorList>
    </citation>
    <scope>NUCLEOTIDE SEQUENCE [LARGE SCALE GENOMIC DNA]</scope>
    <source>
        <strain evidence="2 3">KACC 21251</strain>
    </source>
</reference>
<sequence length="450" mass="49370">MTLRTSAFWPDYRTLWRWHFFAGLFCLPFVAFLSLTGAVYLFKPQSEAWIDWHYDHLPTVLSSSPERDVQAALSAVPHSSFLAYELPRTPRSAARVLVSRPDGEAVRVYVDKNTHDVLKTVLEEKRFERLIFRLHGQLLLGNFGSVIMEMVASWTIVLIVTGLLLWWPRGQRGLAGVVYPRLTAEGRLLWRDLHAVTGVWTSLFLVLFLVSGLPWSFVWGHALQSVENTVGRLTSVKEWEIGAVPAATIIAGHPITPSEGRHSKGALDMPGMDMPDAPAVLPEAHLLRGLDTVAQTAATLSLPAPVFITRSGSVWTVRSDTQNRPLRESVTVTSDGHVVMRSAFAGKSLADRIVAYGVAAHEGQLFGWLNQLINLLVACGLFLMSCAATVLWLKRKPAGALGAPPALHSQTHGGAGIAFLLVLAVCLPELGASLLILALASLMFRKVRQT</sequence>
<protein>
    <submittedName>
        <fullName evidence="2">PepSY domain-containing protein</fullName>
    </submittedName>
</protein>
<feature type="transmembrane region" description="Helical" evidence="1">
    <location>
        <begin position="139"/>
        <end position="167"/>
    </location>
</feature>